<organism evidence="1 2">
    <name type="scientific">Pleurotus cornucopiae</name>
    <name type="common">Cornucopia mushroom</name>
    <dbReference type="NCBI Taxonomy" id="5321"/>
    <lineage>
        <taxon>Eukaryota</taxon>
        <taxon>Fungi</taxon>
        <taxon>Dikarya</taxon>
        <taxon>Basidiomycota</taxon>
        <taxon>Agaricomycotina</taxon>
        <taxon>Agaricomycetes</taxon>
        <taxon>Agaricomycetidae</taxon>
        <taxon>Agaricales</taxon>
        <taxon>Pleurotineae</taxon>
        <taxon>Pleurotaceae</taxon>
        <taxon>Pleurotus</taxon>
    </lineage>
</organism>
<protein>
    <submittedName>
        <fullName evidence="1">Uncharacterized protein</fullName>
    </submittedName>
</protein>
<dbReference type="EMBL" id="WQMT02000005">
    <property type="protein sequence ID" value="KAG9222988.1"/>
    <property type="molecule type" value="Genomic_DNA"/>
</dbReference>
<evidence type="ECO:0000313" key="2">
    <source>
        <dbReference type="Proteomes" id="UP000824881"/>
    </source>
</evidence>
<evidence type="ECO:0000313" key="1">
    <source>
        <dbReference type="EMBL" id="KAG9222988.1"/>
    </source>
</evidence>
<proteinExistence type="predicted"/>
<keyword evidence="2" id="KW-1185">Reference proteome</keyword>
<accession>A0ACB7J091</accession>
<comment type="caution">
    <text evidence="1">The sequence shown here is derived from an EMBL/GenBank/DDBJ whole genome shotgun (WGS) entry which is preliminary data.</text>
</comment>
<dbReference type="Proteomes" id="UP000824881">
    <property type="component" value="Unassembled WGS sequence"/>
</dbReference>
<sequence>MAESELPPPEATNSQPQDDDLVPGNENSPTEVLMPTSLARSVLIRWPNLQDLLDIAEQLKVKGNDHFRTAEWGAALSMYQEALDKLPKRKVQKPDDPTPEPFEDDLEGHPTAPFTSTPSPPPSEGIGPSEFDITCAKLRSVLNANIGACHVKLRSYKEAADACTQAILDDPEYVKALQRRAAANEQLNTWSSLSSAQEDYKKLLTLLPQGSSQGRDVERSLRAIGPRVEAAQKAETAEMLGKLKGLGNSILGNFGLSTDNFKFEPNGQGGYSMQFSQ</sequence>
<name>A0ACB7J091_PLECO</name>
<reference evidence="1 2" key="1">
    <citation type="journal article" date="2021" name="Appl. Environ. Microbiol.">
        <title>Genetic linkage and physical mapping for an oyster mushroom Pleurotus cornucopiae and QTL analysis for the trait cap color.</title>
        <authorList>
            <person name="Zhang Y."/>
            <person name="Gao W."/>
            <person name="Sonnenberg A."/>
            <person name="Chen Q."/>
            <person name="Zhang J."/>
            <person name="Huang C."/>
        </authorList>
    </citation>
    <scope>NUCLEOTIDE SEQUENCE [LARGE SCALE GENOMIC DNA]</scope>
    <source>
        <strain evidence="1">CCMSSC00406</strain>
    </source>
</reference>
<gene>
    <name evidence="1" type="ORF">CCMSSC00406_0000323</name>
</gene>